<protein>
    <submittedName>
        <fullName evidence="3">Dipicolinate synthase</fullName>
    </submittedName>
</protein>
<feature type="domain" description="D-isomer specific 2-hydroxyacid dehydrogenase NAD-binding" evidence="1">
    <location>
        <begin position="152"/>
        <end position="246"/>
    </location>
</feature>
<evidence type="ECO:0000259" key="2">
    <source>
        <dbReference type="Pfam" id="PF16924"/>
    </source>
</evidence>
<evidence type="ECO:0000313" key="3">
    <source>
        <dbReference type="EMBL" id="BAS28398.1"/>
    </source>
</evidence>
<dbReference type="OrthoDB" id="8840764at2"/>
<name>A0A0K2SMP2_LIMPI</name>
<dbReference type="Gene3D" id="3.40.50.720">
    <property type="entry name" value="NAD(P)-binding Rossmann-like Domain"/>
    <property type="match status" value="1"/>
</dbReference>
<evidence type="ECO:0000313" key="4">
    <source>
        <dbReference type="Proteomes" id="UP000065807"/>
    </source>
</evidence>
<reference evidence="4" key="1">
    <citation type="submission" date="2015-07" db="EMBL/GenBank/DDBJ databases">
        <title>Complete genome sequence and phylogenetic analysis of Limnochorda pilosa.</title>
        <authorList>
            <person name="Watanabe M."/>
            <person name="Kojima H."/>
            <person name="Fukui M."/>
        </authorList>
    </citation>
    <scope>NUCLEOTIDE SEQUENCE [LARGE SCALE GENOMIC DNA]</scope>
    <source>
        <strain evidence="4">HC45</strain>
    </source>
</reference>
<dbReference type="RefSeq" id="WP_068138691.1">
    <property type="nucleotide sequence ID" value="NZ_AP014924.1"/>
</dbReference>
<dbReference type="PATRIC" id="fig|1555112.3.peg.2607"/>
<accession>A0A0K2SMP2</accession>
<gene>
    <name evidence="3" type="ORF">LIP_2568</name>
</gene>
<dbReference type="EMBL" id="AP014924">
    <property type="protein sequence ID" value="BAS28398.1"/>
    <property type="molecule type" value="Genomic_DNA"/>
</dbReference>
<dbReference type="STRING" id="1555112.LIP_2568"/>
<dbReference type="InterPro" id="IPR031629">
    <property type="entry name" value="DpaA_N"/>
</dbReference>
<feature type="domain" description="Dipicolinate synthase subunit A N-terminal" evidence="2">
    <location>
        <begin position="9"/>
        <end position="125"/>
    </location>
</feature>
<evidence type="ECO:0000259" key="1">
    <source>
        <dbReference type="Pfam" id="PF02826"/>
    </source>
</evidence>
<dbReference type="KEGG" id="lpil:LIP_2568"/>
<dbReference type="InterPro" id="IPR036291">
    <property type="entry name" value="NAD(P)-bd_dom_sf"/>
</dbReference>
<sequence length="309" mass="32691">MPELEGVRVTVLGGDRREVEMVRVLHRLGASLILVGLPLPSGLSEARTVADGPTAVAGADVIVAPMRGLDREGRIPTLLVPEMPPLRLDARLVHEMTPGALFLAGQLREEPRDVLERRGLKVVELGRLDEVAVLNSVPTAEGAVQLAMEELPITLHGAAAAVIGAGRCGLTLAQKLVALGARVAVVEPLPDRQARAVTLGCRCFPPDRLGEALADADVVFNTVPAPVLDRDRLEQLPPEALVVDIASEPGGTDFEAARRLGVKAILALGLPGKVAPKSAGLILGQVIPRLIREHLRERLGQPETRGAAR</sequence>
<organism evidence="3 4">
    <name type="scientific">Limnochorda pilosa</name>
    <dbReference type="NCBI Taxonomy" id="1555112"/>
    <lineage>
        <taxon>Bacteria</taxon>
        <taxon>Bacillati</taxon>
        <taxon>Bacillota</taxon>
        <taxon>Limnochordia</taxon>
        <taxon>Limnochordales</taxon>
        <taxon>Limnochordaceae</taxon>
        <taxon>Limnochorda</taxon>
    </lineage>
</organism>
<dbReference type="SUPFAM" id="SSF51735">
    <property type="entry name" value="NAD(P)-binding Rossmann-fold domains"/>
    <property type="match status" value="1"/>
</dbReference>
<keyword evidence="4" id="KW-1185">Reference proteome</keyword>
<dbReference type="GO" id="GO:0051287">
    <property type="term" value="F:NAD binding"/>
    <property type="evidence" value="ECO:0007669"/>
    <property type="project" value="InterPro"/>
</dbReference>
<dbReference type="AlphaFoldDB" id="A0A0K2SMP2"/>
<dbReference type="InterPro" id="IPR006140">
    <property type="entry name" value="D-isomer_DH_NAD-bd"/>
</dbReference>
<reference evidence="4" key="2">
    <citation type="journal article" date="2016" name="Int. J. Syst. Evol. Microbiol.">
        <title>Complete genome sequence and cell structure of Limnochorda pilosa, a Gram-negative spore-former within the phylum Firmicutes.</title>
        <authorList>
            <person name="Watanabe M."/>
            <person name="Kojima H."/>
            <person name="Fukui M."/>
        </authorList>
    </citation>
    <scope>NUCLEOTIDE SEQUENCE [LARGE SCALE GENOMIC DNA]</scope>
    <source>
        <strain evidence="4">HC45</strain>
    </source>
</reference>
<dbReference type="Pfam" id="PF16924">
    <property type="entry name" value="DpaA_N"/>
    <property type="match status" value="1"/>
</dbReference>
<dbReference type="Proteomes" id="UP000065807">
    <property type="component" value="Chromosome"/>
</dbReference>
<dbReference type="Pfam" id="PF02826">
    <property type="entry name" value="2-Hacid_dh_C"/>
    <property type="match status" value="1"/>
</dbReference>
<dbReference type="NCBIfam" id="NF006162">
    <property type="entry name" value="PRK08306.1"/>
    <property type="match status" value="1"/>
</dbReference>
<proteinExistence type="predicted"/>